<evidence type="ECO:0000256" key="10">
    <source>
        <dbReference type="ARBA" id="ARBA00023157"/>
    </source>
</evidence>
<sequence>MASVPGVPMLGLGVGRAQALRHEVHVRSVPAAGRVASQLQYRCFGTDSLRGRAGLLLPGALVAASLRRRSTWRGVRHVANATKYDFDLFTIGGGSGGVRGSRWAAMQYGAKVAVAELPFAIVSSKLTAGGLGGTCVIRGCVPKKLLIYGSHLLEDLKDGEGYGWSLPDGVTPSLDWEKLIEAKNEEVTRLNGIYKKLLAGAGVEHFEGYARIIDPHTVEVNGQRHTAKYICVATGGRAQRLPIPGCDLDGVLTSDEALALPKRPEKLVVIGGGYIAVEFAGFFHGYGTEVHLVFRQDQPLRGFDEDVRSHLLELTKARGIHVHSGESPLSIEARQFRASTGFGAATGDFEVLGVCVLYSGYVPMVGEESFCDLVFFFTRLIRSKESKENKEQGHMPKLRAVAVPCHLHEGGYYSDDAKKTNALDLLKELRGTASLHSSMLKELRQLYKQLRVELKDDIYELVEQVKAEQVSRSTPGLDQPRGTSGYSGRGVTSADDLRAAGVAERFGGRLDSKEETEATSFAHPHVPDERVTFEDVEDVEDESGDGKRTAWEESRPNIRASVASCASFSARARLKRTTTTHSLDHVKEDWAREFGQGERTPAVPLGKSRYPSSVDLIKASLDVDEDAGWVERMVTQDYFDYVMGFILALNAIIVGVQVDLVSREARDPAWSRVIDLTFCSIFVIELLLRTKAYGKKFFSMDGWQWNVFDLFVVVFSVADEATKLVLSDSEVQEVFESFGMLRLLRLGRIVRLVRMVRLIPALKSMVYLILASLKSFLWTVVLLIILMYCVAVYFTELAYDLRNKHPQKDFSSLGSTWGSIGNSILSLFQAITGGNDWHNFISVFDDYVGSSTSTNTLVFSIFIAFATLVMMNLVTGVFVDGAQRIAREEKNQDLLKHVRRLLAPERIKTPRASIFIHGEFSFDDGDRLITWQEFCKKLESEEMKAYLTAFELDDSQAKDIFYILDQERVGKVTMREFFSACVNLHATPRLADTAILRHLIQRTFADLLERINKLDVRLGGTEAWVEPQQPSFVKDTRRRGEDGLPISTFHDNVVSMPTPGKRPTWVLPDPEDD</sequence>
<keyword evidence="11" id="KW-0676">Redox-active center</keyword>
<comment type="subcellular location">
    <subcellularLocation>
        <location evidence="2">Membrane</location>
        <topology evidence="2">Multi-pass membrane protein</topology>
    </subcellularLocation>
</comment>
<evidence type="ECO:0000256" key="4">
    <source>
        <dbReference type="ARBA" id="ARBA00022630"/>
    </source>
</evidence>
<comment type="cofactor">
    <cofactor evidence="1">
        <name>FAD</name>
        <dbReference type="ChEBI" id="CHEBI:57692"/>
    </cofactor>
</comment>
<feature type="domain" description="Ion transport" evidence="14">
    <location>
        <begin position="638"/>
        <end position="889"/>
    </location>
</feature>
<keyword evidence="7 13" id="KW-1133">Transmembrane helix</keyword>
<dbReference type="Gene3D" id="3.50.50.60">
    <property type="entry name" value="FAD/NAD(P)-binding domain"/>
    <property type="match status" value="1"/>
</dbReference>
<reference evidence="16 17" key="1">
    <citation type="submission" date="2024-02" db="EMBL/GenBank/DDBJ databases">
        <authorList>
            <person name="Chen Y."/>
            <person name="Shah S."/>
            <person name="Dougan E. K."/>
            <person name="Thang M."/>
            <person name="Chan C."/>
        </authorList>
    </citation>
    <scope>NUCLEOTIDE SEQUENCE [LARGE SCALE GENOMIC DNA]</scope>
</reference>
<evidence type="ECO:0000256" key="3">
    <source>
        <dbReference type="ARBA" id="ARBA00007532"/>
    </source>
</evidence>
<dbReference type="Gene3D" id="1.10.287.70">
    <property type="match status" value="1"/>
</dbReference>
<dbReference type="PANTHER" id="PTHR42737">
    <property type="entry name" value="GLUTATHIONE REDUCTASE"/>
    <property type="match status" value="1"/>
</dbReference>
<dbReference type="InterPro" id="IPR046952">
    <property type="entry name" value="GSHR/TRXR-like"/>
</dbReference>
<dbReference type="PRINTS" id="PR00411">
    <property type="entry name" value="PNDRDTASEI"/>
</dbReference>
<gene>
    <name evidence="16" type="ORF">CCMP2556_LOCUS13825</name>
</gene>
<comment type="caution">
    <text evidence="16">The sequence shown here is derived from an EMBL/GenBank/DDBJ whole genome shotgun (WGS) entry which is preliminary data.</text>
</comment>
<feature type="transmembrane region" description="Helical" evidence="13">
    <location>
        <begin position="857"/>
        <end position="879"/>
    </location>
</feature>
<keyword evidence="5 13" id="KW-0812">Transmembrane</keyword>
<dbReference type="PANTHER" id="PTHR42737:SF2">
    <property type="entry name" value="GLUTATHIONE REDUCTASE"/>
    <property type="match status" value="1"/>
</dbReference>
<keyword evidence="9 13" id="KW-0472">Membrane</keyword>
<dbReference type="Proteomes" id="UP001642484">
    <property type="component" value="Unassembled WGS sequence"/>
</dbReference>
<dbReference type="EMBL" id="CAXAMN010006991">
    <property type="protein sequence ID" value="CAK9019875.1"/>
    <property type="molecule type" value="Genomic_DNA"/>
</dbReference>
<dbReference type="InterPro" id="IPR036188">
    <property type="entry name" value="FAD/NAD-bd_sf"/>
</dbReference>
<evidence type="ECO:0000256" key="8">
    <source>
        <dbReference type="ARBA" id="ARBA00023002"/>
    </source>
</evidence>
<dbReference type="PRINTS" id="PR00368">
    <property type="entry name" value="FADPNR"/>
</dbReference>
<keyword evidence="17" id="KW-1185">Reference proteome</keyword>
<evidence type="ECO:0000256" key="9">
    <source>
        <dbReference type="ARBA" id="ARBA00023136"/>
    </source>
</evidence>
<dbReference type="PROSITE" id="PS00076">
    <property type="entry name" value="PYRIDINE_REDOX_1"/>
    <property type="match status" value="1"/>
</dbReference>
<accession>A0ABP0JZE3</accession>
<dbReference type="InterPro" id="IPR011992">
    <property type="entry name" value="EF-hand-dom_pair"/>
</dbReference>
<evidence type="ECO:0000256" key="11">
    <source>
        <dbReference type="ARBA" id="ARBA00023284"/>
    </source>
</evidence>
<keyword evidence="4" id="KW-0285">Flavoprotein</keyword>
<evidence type="ECO:0000256" key="7">
    <source>
        <dbReference type="ARBA" id="ARBA00022989"/>
    </source>
</evidence>
<dbReference type="InterPro" id="IPR027359">
    <property type="entry name" value="Volt_channel_dom_sf"/>
</dbReference>
<evidence type="ECO:0000256" key="2">
    <source>
        <dbReference type="ARBA" id="ARBA00004141"/>
    </source>
</evidence>
<evidence type="ECO:0000313" key="16">
    <source>
        <dbReference type="EMBL" id="CAK9019875.1"/>
    </source>
</evidence>
<dbReference type="SUPFAM" id="SSF47473">
    <property type="entry name" value="EF-hand"/>
    <property type="match status" value="1"/>
</dbReference>
<name>A0ABP0JZE3_9DINO</name>
<dbReference type="InterPro" id="IPR005821">
    <property type="entry name" value="Ion_trans_dom"/>
</dbReference>
<dbReference type="InterPro" id="IPR012999">
    <property type="entry name" value="Pyr_OxRdtase_I_AS"/>
</dbReference>
<dbReference type="SUPFAM" id="SSF51905">
    <property type="entry name" value="FAD/NAD(P)-binding domain"/>
    <property type="match status" value="1"/>
</dbReference>
<evidence type="ECO:0008006" key="18">
    <source>
        <dbReference type="Google" id="ProtNLM"/>
    </source>
</evidence>
<organism evidence="16 17">
    <name type="scientific">Durusdinium trenchii</name>
    <dbReference type="NCBI Taxonomy" id="1381693"/>
    <lineage>
        <taxon>Eukaryota</taxon>
        <taxon>Sar</taxon>
        <taxon>Alveolata</taxon>
        <taxon>Dinophyceae</taxon>
        <taxon>Suessiales</taxon>
        <taxon>Symbiodiniaceae</taxon>
        <taxon>Durusdinium</taxon>
    </lineage>
</organism>
<dbReference type="SUPFAM" id="SSF81324">
    <property type="entry name" value="Voltage-gated potassium channels"/>
    <property type="match status" value="1"/>
</dbReference>
<keyword evidence="10" id="KW-1015">Disulfide bond</keyword>
<keyword evidence="8" id="KW-0560">Oxidoreductase</keyword>
<dbReference type="Pfam" id="PF00520">
    <property type="entry name" value="Ion_trans"/>
    <property type="match status" value="1"/>
</dbReference>
<feature type="transmembrane region" description="Helical" evidence="13">
    <location>
        <begin position="776"/>
        <end position="798"/>
    </location>
</feature>
<feature type="region of interest" description="Disordered" evidence="12">
    <location>
        <begin position="469"/>
        <end position="492"/>
    </location>
</feature>
<dbReference type="Pfam" id="PF07992">
    <property type="entry name" value="Pyr_redox_2"/>
    <property type="match status" value="1"/>
</dbReference>
<dbReference type="Gene3D" id="1.20.120.350">
    <property type="entry name" value="Voltage-gated potassium channels. Chain C"/>
    <property type="match status" value="1"/>
</dbReference>
<evidence type="ECO:0000259" key="14">
    <source>
        <dbReference type="Pfam" id="PF00520"/>
    </source>
</evidence>
<evidence type="ECO:0000256" key="12">
    <source>
        <dbReference type="SAM" id="MobiDB-lite"/>
    </source>
</evidence>
<evidence type="ECO:0000256" key="13">
    <source>
        <dbReference type="SAM" id="Phobius"/>
    </source>
</evidence>
<evidence type="ECO:0000313" key="17">
    <source>
        <dbReference type="Proteomes" id="UP001642484"/>
    </source>
</evidence>
<evidence type="ECO:0000256" key="1">
    <source>
        <dbReference type="ARBA" id="ARBA00001974"/>
    </source>
</evidence>
<comment type="similarity">
    <text evidence="3">Belongs to the class-I pyridine nucleotide-disulfide oxidoreductase family.</text>
</comment>
<feature type="domain" description="FAD/NAD(P)-binding" evidence="15">
    <location>
        <begin position="87"/>
        <end position="336"/>
    </location>
</feature>
<evidence type="ECO:0000256" key="6">
    <source>
        <dbReference type="ARBA" id="ARBA00022827"/>
    </source>
</evidence>
<dbReference type="InterPro" id="IPR023753">
    <property type="entry name" value="FAD/NAD-binding_dom"/>
</dbReference>
<evidence type="ECO:0000256" key="5">
    <source>
        <dbReference type="ARBA" id="ARBA00022692"/>
    </source>
</evidence>
<protein>
    <recommendedName>
        <fullName evidence="18">Glutathione-disulfide reductase</fullName>
    </recommendedName>
</protein>
<evidence type="ECO:0000259" key="15">
    <source>
        <dbReference type="Pfam" id="PF07992"/>
    </source>
</evidence>
<keyword evidence="6" id="KW-0274">FAD</keyword>
<proteinExistence type="inferred from homology"/>
<feature type="compositionally biased region" description="Polar residues" evidence="12">
    <location>
        <begin position="470"/>
        <end position="486"/>
    </location>
</feature>
<feature type="transmembrane region" description="Helical" evidence="13">
    <location>
        <begin position="810"/>
        <end position="831"/>
    </location>
</feature>